<dbReference type="EMBL" id="BK016015">
    <property type="protein sequence ID" value="DAF89653.1"/>
    <property type="molecule type" value="Genomic_DNA"/>
</dbReference>
<keyword evidence="1 4" id="KW-0489">Methyltransferase</keyword>
<evidence type="ECO:0000313" key="4">
    <source>
        <dbReference type="EMBL" id="DAF89653.1"/>
    </source>
</evidence>
<keyword evidence="2" id="KW-0808">Transferase</keyword>
<organism evidence="4">
    <name type="scientific">Siphoviridae sp. ctCS019</name>
    <dbReference type="NCBI Taxonomy" id="2825378"/>
    <lineage>
        <taxon>Viruses</taxon>
        <taxon>Duplodnaviria</taxon>
        <taxon>Heunggongvirae</taxon>
        <taxon>Uroviricota</taxon>
        <taxon>Caudoviricetes</taxon>
    </lineage>
</organism>
<name>A0A8S5U5F6_9CAUD</name>
<dbReference type="PRINTS" id="PR00508">
    <property type="entry name" value="S21N4MTFRASE"/>
</dbReference>
<evidence type="ECO:0000259" key="3">
    <source>
        <dbReference type="Pfam" id="PF01555"/>
    </source>
</evidence>
<dbReference type="GO" id="GO:0032259">
    <property type="term" value="P:methylation"/>
    <property type="evidence" value="ECO:0007669"/>
    <property type="project" value="UniProtKB-KW"/>
</dbReference>
<reference evidence="4" key="1">
    <citation type="journal article" date="2021" name="Proc. Natl. Acad. Sci. U.S.A.">
        <title>A Catalog of Tens of Thousands of Viruses from Human Metagenomes Reveals Hidden Associations with Chronic Diseases.</title>
        <authorList>
            <person name="Tisza M.J."/>
            <person name="Buck C.B."/>
        </authorList>
    </citation>
    <scope>NUCLEOTIDE SEQUENCE</scope>
    <source>
        <strain evidence="4">CtCS019</strain>
    </source>
</reference>
<dbReference type="Pfam" id="PF01555">
    <property type="entry name" value="N6_N4_Mtase"/>
    <property type="match status" value="1"/>
</dbReference>
<dbReference type="InterPro" id="IPR029063">
    <property type="entry name" value="SAM-dependent_MTases_sf"/>
</dbReference>
<feature type="domain" description="DNA methylase N-4/N-6" evidence="3">
    <location>
        <begin position="45"/>
        <end position="246"/>
    </location>
</feature>
<dbReference type="GO" id="GO:0008170">
    <property type="term" value="F:N-methyltransferase activity"/>
    <property type="evidence" value="ECO:0007669"/>
    <property type="project" value="InterPro"/>
</dbReference>
<sequence>MHLTISWTKTKITLTMKSDRIILGNCTCYNCDCMEVMKEMPDNSVDFILSDIPYDLDLNGGGSHGDFCTRKQIQSRKNSSLYFVSQGIDYDKVFSEFERICKGVNICVFCSNKQIGRIMTWWENKGYVATLLVWDKPNPMPLGNGCYINNLEFIVYVRSKGVTYNNLGYELQMKTFHDQPPQAKNRLHETEKPINLLRHLLMLHSNEGDTVFDAYAGSFSTAIACYLEKRNFIGCEILPKYFEKSMKRLECEQRQQYLFQGHTV</sequence>
<protein>
    <submittedName>
        <fullName evidence="4">Adenine-specific methyltransferase</fullName>
    </submittedName>
</protein>
<proteinExistence type="predicted"/>
<dbReference type="SUPFAM" id="SSF53335">
    <property type="entry name" value="S-adenosyl-L-methionine-dependent methyltransferases"/>
    <property type="match status" value="1"/>
</dbReference>
<dbReference type="GO" id="GO:0003677">
    <property type="term" value="F:DNA binding"/>
    <property type="evidence" value="ECO:0007669"/>
    <property type="project" value="InterPro"/>
</dbReference>
<evidence type="ECO:0000256" key="1">
    <source>
        <dbReference type="ARBA" id="ARBA00022603"/>
    </source>
</evidence>
<dbReference type="InterPro" id="IPR002941">
    <property type="entry name" value="DNA_methylase_N4/N6"/>
</dbReference>
<evidence type="ECO:0000256" key="2">
    <source>
        <dbReference type="ARBA" id="ARBA00022679"/>
    </source>
</evidence>
<dbReference type="InterPro" id="IPR001091">
    <property type="entry name" value="RM_Methyltransferase"/>
</dbReference>
<accession>A0A8S5U5F6</accession>
<dbReference type="Gene3D" id="3.40.50.150">
    <property type="entry name" value="Vaccinia Virus protein VP39"/>
    <property type="match status" value="1"/>
</dbReference>